<gene>
    <name evidence="1" type="ORF">Sradi_1876900</name>
</gene>
<name>A0AAW2TYN8_SESRA</name>
<evidence type="ECO:0000313" key="1">
    <source>
        <dbReference type="EMBL" id="KAL0409425.1"/>
    </source>
</evidence>
<organism evidence="1">
    <name type="scientific">Sesamum radiatum</name>
    <name type="common">Black benniseed</name>
    <dbReference type="NCBI Taxonomy" id="300843"/>
    <lineage>
        <taxon>Eukaryota</taxon>
        <taxon>Viridiplantae</taxon>
        <taxon>Streptophyta</taxon>
        <taxon>Embryophyta</taxon>
        <taxon>Tracheophyta</taxon>
        <taxon>Spermatophyta</taxon>
        <taxon>Magnoliopsida</taxon>
        <taxon>eudicotyledons</taxon>
        <taxon>Gunneridae</taxon>
        <taxon>Pentapetalae</taxon>
        <taxon>asterids</taxon>
        <taxon>lamiids</taxon>
        <taxon>Lamiales</taxon>
        <taxon>Pedaliaceae</taxon>
        <taxon>Sesamum</taxon>
    </lineage>
</organism>
<comment type="caution">
    <text evidence="1">The sequence shown here is derived from an EMBL/GenBank/DDBJ whole genome shotgun (WGS) entry which is preliminary data.</text>
</comment>
<reference evidence="1" key="1">
    <citation type="submission" date="2020-06" db="EMBL/GenBank/DDBJ databases">
        <authorList>
            <person name="Li T."/>
            <person name="Hu X."/>
            <person name="Zhang T."/>
            <person name="Song X."/>
            <person name="Zhang H."/>
            <person name="Dai N."/>
            <person name="Sheng W."/>
            <person name="Hou X."/>
            <person name="Wei L."/>
        </authorList>
    </citation>
    <scope>NUCLEOTIDE SEQUENCE</scope>
    <source>
        <strain evidence="1">G02</strain>
        <tissue evidence="1">Leaf</tissue>
    </source>
</reference>
<dbReference type="AlphaFoldDB" id="A0AAW2TYN8"/>
<protein>
    <submittedName>
        <fullName evidence="1">Uncharacterized protein</fullName>
    </submittedName>
</protein>
<sequence>MKDMGEASYILGIKIYRNKSRRMLGLTQSSSNYLLSSFRRYYVFSFHSEIRCGILLGIFSSDRTTIKFEYKTRLRFGIIIVRLEASIAVAFQYQFATIVDQEHIFSPFQVLKYALDRAPVRQSGACLISTCYAQGVGEIGSGVLDNILNASYGRGIGDVRHPFKFFIILGRLHLGQLNPMPHGKESSF</sequence>
<proteinExistence type="predicted"/>
<reference evidence="1" key="2">
    <citation type="journal article" date="2024" name="Plant">
        <title>Genomic evolution and insights into agronomic trait innovations of Sesamum species.</title>
        <authorList>
            <person name="Miao H."/>
            <person name="Wang L."/>
            <person name="Qu L."/>
            <person name="Liu H."/>
            <person name="Sun Y."/>
            <person name="Le M."/>
            <person name="Wang Q."/>
            <person name="Wei S."/>
            <person name="Zheng Y."/>
            <person name="Lin W."/>
            <person name="Duan Y."/>
            <person name="Cao H."/>
            <person name="Xiong S."/>
            <person name="Wang X."/>
            <person name="Wei L."/>
            <person name="Li C."/>
            <person name="Ma Q."/>
            <person name="Ju M."/>
            <person name="Zhao R."/>
            <person name="Li G."/>
            <person name="Mu C."/>
            <person name="Tian Q."/>
            <person name="Mei H."/>
            <person name="Zhang T."/>
            <person name="Gao T."/>
            <person name="Zhang H."/>
        </authorList>
    </citation>
    <scope>NUCLEOTIDE SEQUENCE</scope>
    <source>
        <strain evidence="1">G02</strain>
    </source>
</reference>
<dbReference type="EMBL" id="JACGWJ010000007">
    <property type="protein sequence ID" value="KAL0409425.1"/>
    <property type="molecule type" value="Genomic_DNA"/>
</dbReference>
<accession>A0AAW2TYN8</accession>